<dbReference type="Gene3D" id="1.25.40.10">
    <property type="entry name" value="Tetratricopeptide repeat domain"/>
    <property type="match status" value="2"/>
</dbReference>
<dbReference type="EMBL" id="JADQTO010000015">
    <property type="protein sequence ID" value="MBG0565469.1"/>
    <property type="molecule type" value="Genomic_DNA"/>
</dbReference>
<dbReference type="SUPFAM" id="SSF52129">
    <property type="entry name" value="Caspase-like"/>
    <property type="match status" value="1"/>
</dbReference>
<dbReference type="SUPFAM" id="SSF48452">
    <property type="entry name" value="TPR-like"/>
    <property type="match status" value="1"/>
</dbReference>
<evidence type="ECO:0000259" key="2">
    <source>
        <dbReference type="Pfam" id="PF00656"/>
    </source>
</evidence>
<reference evidence="3" key="1">
    <citation type="submission" date="2020-11" db="EMBL/GenBank/DDBJ databases">
        <title>Isolation and identification of active actinomycetes.</title>
        <authorList>
            <person name="Sun X."/>
        </authorList>
    </citation>
    <scope>NUCLEOTIDE SEQUENCE</scope>
    <source>
        <strain evidence="3">NEAU-A11</strain>
    </source>
</reference>
<dbReference type="Proteomes" id="UP000598146">
    <property type="component" value="Unassembled WGS sequence"/>
</dbReference>
<gene>
    <name evidence="3" type="ORF">I4J89_28850</name>
</gene>
<dbReference type="InterPro" id="IPR011600">
    <property type="entry name" value="Pept_C14_caspase"/>
</dbReference>
<dbReference type="GO" id="GO:0006508">
    <property type="term" value="P:proteolysis"/>
    <property type="evidence" value="ECO:0007669"/>
    <property type="project" value="InterPro"/>
</dbReference>
<dbReference type="GO" id="GO:0004197">
    <property type="term" value="F:cysteine-type endopeptidase activity"/>
    <property type="evidence" value="ECO:0007669"/>
    <property type="project" value="InterPro"/>
</dbReference>
<name>A0A931G4N7_9ACTN</name>
<feature type="repeat" description="TPR" evidence="1">
    <location>
        <begin position="364"/>
        <end position="397"/>
    </location>
</feature>
<dbReference type="GO" id="GO:0005737">
    <property type="term" value="C:cytoplasm"/>
    <property type="evidence" value="ECO:0007669"/>
    <property type="project" value="TreeGrafter"/>
</dbReference>
<organism evidence="3 4">
    <name type="scientific">Actinoplanes aureus</name>
    <dbReference type="NCBI Taxonomy" id="2792083"/>
    <lineage>
        <taxon>Bacteria</taxon>
        <taxon>Bacillati</taxon>
        <taxon>Actinomycetota</taxon>
        <taxon>Actinomycetes</taxon>
        <taxon>Micromonosporales</taxon>
        <taxon>Micromonosporaceae</taxon>
        <taxon>Actinoplanes</taxon>
    </lineage>
</organism>
<evidence type="ECO:0000313" key="4">
    <source>
        <dbReference type="Proteomes" id="UP000598146"/>
    </source>
</evidence>
<dbReference type="SMART" id="SM00028">
    <property type="entry name" value="TPR"/>
    <property type="match status" value="3"/>
</dbReference>
<dbReference type="InterPro" id="IPR019734">
    <property type="entry name" value="TPR_rpt"/>
</dbReference>
<dbReference type="AlphaFoldDB" id="A0A931G4N7"/>
<comment type="caution">
    <text evidence="3">The sequence shown here is derived from an EMBL/GenBank/DDBJ whole genome shotgun (WGS) entry which is preliminary data.</text>
</comment>
<dbReference type="PROSITE" id="PS50005">
    <property type="entry name" value="TPR"/>
    <property type="match status" value="1"/>
</dbReference>
<accession>A0A931G4N7</accession>
<feature type="domain" description="Peptidase C14 caspase" evidence="2">
    <location>
        <begin position="418"/>
        <end position="628"/>
    </location>
</feature>
<keyword evidence="4" id="KW-1185">Reference proteome</keyword>
<dbReference type="PANTHER" id="PTHR48104">
    <property type="entry name" value="METACASPASE-4"/>
    <property type="match status" value="1"/>
</dbReference>
<proteinExistence type="predicted"/>
<dbReference type="Pfam" id="PF00656">
    <property type="entry name" value="Peptidase_C14"/>
    <property type="match status" value="2"/>
</dbReference>
<dbReference type="InterPro" id="IPR011990">
    <property type="entry name" value="TPR-like_helical_dom_sf"/>
</dbReference>
<dbReference type="PANTHER" id="PTHR48104:SF30">
    <property type="entry name" value="METACASPASE-1"/>
    <property type="match status" value="1"/>
</dbReference>
<dbReference type="InterPro" id="IPR050452">
    <property type="entry name" value="Metacaspase"/>
</dbReference>
<evidence type="ECO:0000313" key="3">
    <source>
        <dbReference type="EMBL" id="MBG0565469.1"/>
    </source>
</evidence>
<dbReference type="InterPro" id="IPR029030">
    <property type="entry name" value="Caspase-like_dom_sf"/>
</dbReference>
<keyword evidence="1" id="KW-0802">TPR repeat</keyword>
<feature type="domain" description="Peptidase C14 caspase" evidence="2">
    <location>
        <begin position="28"/>
        <end position="270"/>
    </location>
</feature>
<protein>
    <submittedName>
        <fullName evidence="3">Caspase family protein</fullName>
    </submittedName>
</protein>
<evidence type="ECO:0000256" key="1">
    <source>
        <dbReference type="PROSITE-ProRule" id="PRU00339"/>
    </source>
</evidence>
<dbReference type="Gene3D" id="3.40.50.1460">
    <property type="match status" value="2"/>
</dbReference>
<dbReference type="RefSeq" id="WP_196417246.1">
    <property type="nucleotide sequence ID" value="NZ_JADQTO010000015.1"/>
</dbReference>
<sequence length="1150" mass="122362">MTINSNSRRRDAGDDDLGLPLVAPVGDRWAVVVGISSYQAGQLNLEWARRDADELCKLLYTPEGGNFHPDRVRLLLDEQATTGALTRALRGFLMAALPADLVLLYFACHGGPDPRRPAGPLYLYTHDTDPADVAGTGLPMDDIDRSLRTVVRADRVVICVDTCHSGGVGTGLRATGRAEATNRYLEALANAKGGVALLTSAEASEAAEEDARWGGGHGVFTHFLLDGMRGAADGYKGTRDGIVSVGELFEYVRDQVQQATDNRQHPNIGDTAFDRSLPMAVTAELDVEQHLTLARGLYQVGWQLDDPAPFLLAARQYALAADLKRHLPPADAGRGAALLAAGHTAEAAQVLRAVTAAAPDEVSAETWLDLGIAQAENGHLPEAVQAFREYARRAPQAAETPWAVAYADWLDGRNPPGRRRALLFGVGTMASQIGMSLPGVVVDVAAMSTTAVAKLGVAPADLTVLVDDKASRDAVLTALAGLRDGSRPDDVVIVYFTGHAADGGGLDDPYLVTDIAGDRPIGITARELIDALDLPVREVVLILDTHVSAALVQYARRAPGPLTVMMACGVGDLAYAARIRGSMHGLFSHALVETLDREEAHTYGDLIDDAGAEMDRLQIAQQTPQLIGSRRARAFDGTFPGAGLWRVWRRRGRTEDVERLRRRCALVDAPLAVWALGVALLRGGDAEAAHRELSRAREALGDPYPQLWADLAEAELNRGRTAAAAEALRAAAAALRADAAPARAGTAESLATALAALTSTVAPAPRLLAIGMEPHAREAAALIAADVAAVAGIAAADVTTLSAAATGPEFLSALRDVAAGSQERQTVLVVAGTVQWRESGAVLLTPDGEVAATEVDQALTGAQNLITLLDLRAAFARSATGTDVALPVEIGKRALALPGSVTVTVFEDELARPVQESAELTGAAMRTLLAALPGAMRDRLSYEQWIAATPLPAPAAVIVRGDRAARQAWEDRSVTIGACRALADFRTAAASETVRCARTLIAGREAQHEPYPEGYLQLGLALQVRNDPAAALAALRKAWSLYDDAGVRRAEQERDPGSAEWQRQARYHFGRLQMLHGEDLNEAVAALRAAHRQDGTDPRVLRALAQAIRALVERESLVHAARYLMDYVNRGAPLGMDADMVDFLNQRRRS</sequence>